<evidence type="ECO:0000256" key="1">
    <source>
        <dbReference type="SAM" id="MobiDB-lite"/>
    </source>
</evidence>
<gene>
    <name evidence="2" type="ORF">CVO76_15590</name>
</gene>
<dbReference type="AlphaFoldDB" id="A0A2L0UJT8"/>
<protein>
    <submittedName>
        <fullName evidence="2">Uncharacterized protein</fullName>
    </submittedName>
</protein>
<accession>A0A2L0UJT8</accession>
<evidence type="ECO:0000313" key="2">
    <source>
        <dbReference type="EMBL" id="AUZ89468.1"/>
    </source>
</evidence>
<organism evidence="2 3">
    <name type="scientific">Arthrobacter agilis</name>
    <dbReference type="NCBI Taxonomy" id="37921"/>
    <lineage>
        <taxon>Bacteria</taxon>
        <taxon>Bacillati</taxon>
        <taxon>Actinomycetota</taxon>
        <taxon>Actinomycetes</taxon>
        <taxon>Micrococcales</taxon>
        <taxon>Micrococcaceae</taxon>
        <taxon>Arthrobacter</taxon>
    </lineage>
</organism>
<dbReference type="EMBL" id="CP024915">
    <property type="protein sequence ID" value="AUZ89468.1"/>
    <property type="molecule type" value="Genomic_DNA"/>
</dbReference>
<reference evidence="2 3" key="1">
    <citation type="submission" date="2017-11" db="EMBL/GenBank/DDBJ databases">
        <title>Draft genome of Arthrobacter agilis strain UMCV2, a plant growth-promoting rhizobacterium and biocontrol capacity of phytopathogenic fungi.</title>
        <authorList>
            <person name="Martinez-Camara R."/>
            <person name="Santoyo G."/>
            <person name="Moreno-Hagelsieb G."/>
            <person name="Valencia-Cantero E."/>
        </authorList>
    </citation>
    <scope>NUCLEOTIDE SEQUENCE [LARGE SCALE GENOMIC DNA]</scope>
    <source>
        <strain evidence="2 3">UMCV2</strain>
    </source>
</reference>
<name>A0A2L0UJT8_9MICC</name>
<feature type="region of interest" description="Disordered" evidence="1">
    <location>
        <begin position="23"/>
        <end position="51"/>
    </location>
</feature>
<dbReference type="Proteomes" id="UP000239187">
    <property type="component" value="Chromosome"/>
</dbReference>
<evidence type="ECO:0000313" key="3">
    <source>
        <dbReference type="Proteomes" id="UP000239187"/>
    </source>
</evidence>
<proteinExistence type="predicted"/>
<sequence>MEPIEQWWTRVDIEEKQWLREHSGADDLPESVQSAIAGAGGPSGDDPLSDEDWQFIRLQSETPD</sequence>